<reference evidence="1 2" key="1">
    <citation type="journal article" date="2023" name="Sci. Data">
        <title>Genome assembly of the Korean intertidal mud-creeper Batillaria attramentaria.</title>
        <authorList>
            <person name="Patra A.K."/>
            <person name="Ho P.T."/>
            <person name="Jun S."/>
            <person name="Lee S.J."/>
            <person name="Kim Y."/>
            <person name="Won Y.J."/>
        </authorList>
    </citation>
    <scope>NUCLEOTIDE SEQUENCE [LARGE SCALE GENOMIC DNA]</scope>
    <source>
        <strain evidence="1">Wonlab-2016</strain>
    </source>
</reference>
<name>A0ABD0KU80_9CAEN</name>
<gene>
    <name evidence="1" type="ORF">BaRGS_00017983</name>
</gene>
<keyword evidence="2" id="KW-1185">Reference proteome</keyword>
<organism evidence="1 2">
    <name type="scientific">Batillaria attramentaria</name>
    <dbReference type="NCBI Taxonomy" id="370345"/>
    <lineage>
        <taxon>Eukaryota</taxon>
        <taxon>Metazoa</taxon>
        <taxon>Spiralia</taxon>
        <taxon>Lophotrochozoa</taxon>
        <taxon>Mollusca</taxon>
        <taxon>Gastropoda</taxon>
        <taxon>Caenogastropoda</taxon>
        <taxon>Sorbeoconcha</taxon>
        <taxon>Cerithioidea</taxon>
        <taxon>Batillariidae</taxon>
        <taxon>Batillaria</taxon>
    </lineage>
</organism>
<sequence length="102" mass="11783">MINLNRQFGRRRESSASCCAGSNWMQTLSVMEQQTAKEQAFQLTLRSPTVGDCRRNALQPFPTNLTHPPAIFHSVYSWTPCISKRVYWFHPSPYTTLMCLQQ</sequence>
<dbReference type="AlphaFoldDB" id="A0ABD0KU80"/>
<comment type="caution">
    <text evidence="1">The sequence shown here is derived from an EMBL/GenBank/DDBJ whole genome shotgun (WGS) entry which is preliminary data.</text>
</comment>
<evidence type="ECO:0000313" key="1">
    <source>
        <dbReference type="EMBL" id="KAK7490754.1"/>
    </source>
</evidence>
<accession>A0ABD0KU80</accession>
<evidence type="ECO:0000313" key="2">
    <source>
        <dbReference type="Proteomes" id="UP001519460"/>
    </source>
</evidence>
<dbReference type="Proteomes" id="UP001519460">
    <property type="component" value="Unassembled WGS sequence"/>
</dbReference>
<dbReference type="EMBL" id="JACVVK020000123">
    <property type="protein sequence ID" value="KAK7490754.1"/>
    <property type="molecule type" value="Genomic_DNA"/>
</dbReference>
<proteinExistence type="predicted"/>
<protein>
    <submittedName>
        <fullName evidence="1">Uncharacterized protein</fullName>
    </submittedName>
</protein>